<dbReference type="OrthoDB" id="267853at2759"/>
<organism evidence="4 5">
    <name type="scientific">Leptomonas seymouri</name>
    <dbReference type="NCBI Taxonomy" id="5684"/>
    <lineage>
        <taxon>Eukaryota</taxon>
        <taxon>Discoba</taxon>
        <taxon>Euglenozoa</taxon>
        <taxon>Kinetoplastea</taxon>
        <taxon>Metakinetoplastina</taxon>
        <taxon>Trypanosomatida</taxon>
        <taxon>Trypanosomatidae</taxon>
        <taxon>Leishmaniinae</taxon>
        <taxon>Leptomonas</taxon>
    </lineage>
</organism>
<feature type="region of interest" description="Disordered" evidence="2">
    <location>
        <begin position="647"/>
        <end position="675"/>
    </location>
</feature>
<feature type="compositionally biased region" description="Polar residues" evidence="2">
    <location>
        <begin position="2289"/>
        <end position="2300"/>
    </location>
</feature>
<reference evidence="4 5" key="1">
    <citation type="journal article" date="2015" name="PLoS Pathog.">
        <title>Leptomonas seymouri: Adaptations to the Dixenous Life Cycle Analyzed by Genome Sequencing, Transcriptome Profiling and Co-infection with Leishmania donovani.</title>
        <authorList>
            <person name="Kraeva N."/>
            <person name="Butenko A."/>
            <person name="Hlavacova J."/>
            <person name="Kostygov A."/>
            <person name="Myskova J."/>
            <person name="Grybchuk D."/>
            <person name="Lestinova T."/>
            <person name="Votypka J."/>
            <person name="Volf P."/>
            <person name="Opperdoes F."/>
            <person name="Flegontov P."/>
            <person name="Lukes J."/>
            <person name="Yurchenko V."/>
        </authorList>
    </citation>
    <scope>NUCLEOTIDE SEQUENCE [LARGE SCALE GENOMIC DNA]</scope>
    <source>
        <strain evidence="4 5">ATCC 30220</strain>
    </source>
</reference>
<feature type="compositionally biased region" description="Basic and acidic residues" evidence="2">
    <location>
        <begin position="2304"/>
        <end position="2314"/>
    </location>
</feature>
<feature type="region of interest" description="Disordered" evidence="2">
    <location>
        <begin position="2352"/>
        <end position="2451"/>
    </location>
</feature>
<dbReference type="EMBL" id="LJSK01000030">
    <property type="protein sequence ID" value="KPI89163.1"/>
    <property type="molecule type" value="Genomic_DNA"/>
</dbReference>
<feature type="compositionally biased region" description="Low complexity" evidence="2">
    <location>
        <begin position="216"/>
        <end position="225"/>
    </location>
</feature>
<dbReference type="GO" id="GO:0005737">
    <property type="term" value="C:cytoplasm"/>
    <property type="evidence" value="ECO:0007669"/>
    <property type="project" value="TreeGrafter"/>
</dbReference>
<evidence type="ECO:0000256" key="2">
    <source>
        <dbReference type="SAM" id="MobiDB-lite"/>
    </source>
</evidence>
<feature type="compositionally biased region" description="Basic and acidic residues" evidence="2">
    <location>
        <begin position="203"/>
        <end position="215"/>
    </location>
</feature>
<feature type="compositionally biased region" description="Basic and acidic residues" evidence="2">
    <location>
        <begin position="1945"/>
        <end position="1954"/>
    </location>
</feature>
<dbReference type="Proteomes" id="UP000038009">
    <property type="component" value="Unassembled WGS sequence"/>
</dbReference>
<feature type="compositionally biased region" description="Basic and acidic residues" evidence="2">
    <location>
        <begin position="552"/>
        <end position="579"/>
    </location>
</feature>
<accession>A0A0N1I705</accession>
<protein>
    <recommendedName>
        <fullName evidence="3">B box-type domain-containing protein</fullName>
    </recommendedName>
</protein>
<feature type="compositionally biased region" description="Low complexity" evidence="2">
    <location>
        <begin position="1165"/>
        <end position="1182"/>
    </location>
</feature>
<feature type="region of interest" description="Disordered" evidence="2">
    <location>
        <begin position="363"/>
        <end position="421"/>
    </location>
</feature>
<feature type="region of interest" description="Disordered" evidence="2">
    <location>
        <begin position="240"/>
        <end position="283"/>
    </location>
</feature>
<dbReference type="GO" id="GO:0032982">
    <property type="term" value="C:myosin filament"/>
    <property type="evidence" value="ECO:0007669"/>
    <property type="project" value="TreeGrafter"/>
</dbReference>
<feature type="region of interest" description="Disordered" evidence="2">
    <location>
        <begin position="1338"/>
        <end position="1401"/>
    </location>
</feature>
<feature type="compositionally biased region" description="Low complexity" evidence="2">
    <location>
        <begin position="1883"/>
        <end position="1904"/>
    </location>
</feature>
<evidence type="ECO:0000313" key="4">
    <source>
        <dbReference type="EMBL" id="KPI89163.1"/>
    </source>
</evidence>
<keyword evidence="5" id="KW-1185">Reference proteome</keyword>
<dbReference type="OMA" id="PRWDISQ"/>
<dbReference type="GO" id="GO:0016460">
    <property type="term" value="C:myosin II complex"/>
    <property type="evidence" value="ECO:0007669"/>
    <property type="project" value="TreeGrafter"/>
</dbReference>
<dbReference type="PROSITE" id="PS50119">
    <property type="entry name" value="ZF_BBOX"/>
    <property type="match status" value="1"/>
</dbReference>
<feature type="compositionally biased region" description="Polar residues" evidence="2">
    <location>
        <begin position="1955"/>
        <end position="1965"/>
    </location>
</feature>
<feature type="region of interest" description="Disordered" evidence="2">
    <location>
        <begin position="465"/>
        <end position="487"/>
    </location>
</feature>
<feature type="compositionally biased region" description="Low complexity" evidence="2">
    <location>
        <begin position="2368"/>
        <end position="2389"/>
    </location>
</feature>
<sequence length="2451" mass="271139">MAGLQSQNISVASIKLSGPSTSDRDVCVFCRRRATPPASDPHAPLFPFFSLVDCRHYACQPCALVHCDNAGRCIFCPQCNCVSRLAQSGRRRNRSSSQDAAGAGDNDANRVWIDDGVSSVRSHRSATVKASPHRSAIKGQSGSSKRRSNSVQFPANPTTSIIDAETASVMSNNHNDAAEGDEGRRATSPLTQDAVAALPIDPSEARRQRLRDQQQRRAAAAAAQAEKSVSLYAITAAPPKPLSATLFGDPAQGAPARRSKERSHSQPAPKLPNTILEPKQVFPAPPPLVLHTIDEDELASIAAREAPVTRSPRSRAQLEDCEAAESEVRGVLDAVEEHERTKLRQSMEEAETAIHARRGLEVEFESTPRPLQPEQQPTDLSDQVSATSDDELSQRSSARKFGSGVFSHRNHRTPRGNVVDGVGAGGAAAAVTNGIESQKGRGESQLNADTPANVPSIAKLVAGAASAVDTPSPMTAARATRPSEAEEAEDQAIAKLDAEEAHRSRAREFFEQEAEERKQEFLQQRERLSKLEHRTRAQIEADAADEKRLLSQQQERRMQQLHRARELREREAEEEEQHRQQQQQERMSQQEERNAFARRLLEDREALERDALFKTEAAVRTHYERNAEEWRTALIPHALEAQRRARYTASTTHQQQQQLEKLQVDERAERTNAKSEEEDEWAWLMSGARVDRVLAATEESERVQREYDELRYERILQKLQQDAAELVVEEQRGRHTIEEYEVATRNVLESHCRVQRDAAVAEEERLRSEAAQKSAARREVVLQQRWQREREELDADEIEGRSIVREEEREERRTASMMFVQGVAAVRRRTLLANLTNSVPHEEREETVLHPDGAVSVPSVAHIDTRAPVEWSVSSEVPTVIAAGPPQQQTDASRISADQLEELRVRQVHYEDEMRAAMQRLQEAERRLAEEAAIRIRAEEERRASQAESERLLREAEQRAEQRIRDARDAAERLAQAQLADVRDEAARRAEHAAVMQALAEEEQRAVLEAKLQAAERQLQQAQQRAAEEVQRARDEAAEMAAAEAAQAAREVQRREEEWQEHARAEKLLRLAEQESEKADAIRRLSELEARAAEAVRLAREEAARSAAAMEERIAEMERRQQAREVEVQQASQRVCNARGSVRDFDLRSPSSRHTTPSMREGRVASPQQPASHRSSRRASVSIVNTPSRSERGLAASASVSAESRHAVAAPPLAPSLSQRSSFSPRATSAQQALISSVVPVAESASTPPHVMLGANASTPLSFPSAQTTSLSRQQAPLSSAASASGGGLHNFDPADVVRAAIREAVMEIIAAQQRALSLQDEAEQHVELSARRFRRRKSDQMQAAHEVAELEASRLQSEHSASPHSEQQQQQRRRTPHDPSARVSCGTPSPRSEHARSGHNEESLMTQFSVLSPAGVAPVPSATAAMPGCVISSTMSNTSSIYFDDQPFWTAGDRRGNVTSAVASTSGLPGQQQHQRAAVSVVQPHRSASRMLFPAHHPHWDSAAAVGVPAGQDLYRDDYGYPLPQSRVGDGGHTYNEPEPSKPASVTVEHSHPPPRRSTTRAATECGQPYAIDGVPTAQAAAPAAPTMVTNTETFSAGALSQPSRVCPRCHRSETTSLCWRCGEVICRHCGLRPGSARKLCCSAHIRAQLRDYTRQSQQTSQPARGNQQVQTSFRSSTDGSDNSNIRDETFVVAPDRYHAGTSTQEPPSLIPPSAYYRAAPLLQPPQEQQQQQPRQYYFDHPGLYTNPVSVAAMTAVEPIAYSSVDPRMPYAYPGLYPPQPMQPQWSWQPAQFAGVPEGVGFANPSPFAQQQMHAQPQPQPQQQQPANQTPTPPPAVQSQPVWQRVVDVAVEEDRSSHAYQTTPADAAVLRALVSPHHGKGRTSSASSRNSAVASSAATAARAAHYHQHVKEASGSASNRQAPGLTTAQPPTSVLVATPVKEGGQMHDTEGEKSSSTPNGSQAALQEPKTERKQAISAFFVPLDGGSEEPRRPKPPAPRNYVPSKMFPPDAVRAAAAAMAKQNVKKAPKLSSSPQAVNTRGQSGGVFDACRHVSPPLRAQTTRPALHDPYAAREHSARPQSARSPVAAPQRRASPRPYGQTRQHAQRQQRAPPHARLRSDALAHAPEPQPVIVSYMKAAVPMHPHFAEVRKDAETATSVSKPPAQVSQQHRRWSKEEVEEDSYSSYTTSTLSTVQPPMDTRASNEQPTYQQDYGSAKDRKGAQRLRDEKAHRELRYHSASPPHIHRQHRDPHGDEGVGGAGYLPQRPHLQPSQRPQKAVDTPFYLYNRQFTATTETQPTPRGPRQDEDREQQHRHAYRWSDPSTVSFNAPERRVPTLAELDRRLQELRAQDEYEAVQHQQRQSRLWRSASPQQQRHQQQPSHPSAHPQLYVLLETPGCVPRPHHRSRSPQLRTVSPPWRTDLNSSPIRPRWDISQPHSPVYHPPAAAAGH</sequence>
<keyword evidence="1" id="KW-0863">Zinc-finger</keyword>
<feature type="region of interest" description="Disordered" evidence="2">
    <location>
        <begin position="1877"/>
        <end position="2126"/>
    </location>
</feature>
<dbReference type="GO" id="GO:0000146">
    <property type="term" value="F:microfilament motor activity"/>
    <property type="evidence" value="ECO:0007669"/>
    <property type="project" value="TreeGrafter"/>
</dbReference>
<dbReference type="GO" id="GO:0008270">
    <property type="term" value="F:zinc ion binding"/>
    <property type="evidence" value="ECO:0007669"/>
    <property type="project" value="UniProtKB-KW"/>
</dbReference>
<feature type="region of interest" description="Disordered" evidence="2">
    <location>
        <begin position="1522"/>
        <end position="1563"/>
    </location>
</feature>
<evidence type="ECO:0000256" key="1">
    <source>
        <dbReference type="PROSITE-ProRule" id="PRU00024"/>
    </source>
</evidence>
<feature type="compositionally biased region" description="Polar residues" evidence="2">
    <location>
        <begin position="2031"/>
        <end position="2042"/>
    </location>
</feature>
<feature type="compositionally biased region" description="Basic and acidic residues" evidence="2">
    <location>
        <begin position="662"/>
        <end position="675"/>
    </location>
</feature>
<feature type="compositionally biased region" description="Basic residues" evidence="2">
    <location>
        <begin position="123"/>
        <end position="136"/>
    </location>
</feature>
<keyword evidence="1" id="KW-0479">Metal-binding</keyword>
<evidence type="ECO:0000259" key="3">
    <source>
        <dbReference type="PROSITE" id="PS50119"/>
    </source>
</evidence>
<feature type="compositionally biased region" description="Basic and acidic residues" evidence="2">
    <location>
        <begin position="2216"/>
        <end position="2237"/>
    </location>
</feature>
<feature type="region of interest" description="Disordered" evidence="2">
    <location>
        <begin position="1798"/>
        <end position="1841"/>
    </location>
</feature>
<feature type="domain" description="B box-type" evidence="3">
    <location>
        <begin position="1603"/>
        <end position="1631"/>
    </location>
</feature>
<feature type="region of interest" description="Disordered" evidence="2">
    <location>
        <begin position="173"/>
        <end position="227"/>
    </location>
</feature>
<feature type="compositionally biased region" description="Polar residues" evidence="2">
    <location>
        <begin position="2202"/>
        <end position="2214"/>
    </location>
</feature>
<feature type="compositionally biased region" description="Low complexity" evidence="2">
    <location>
        <begin position="2012"/>
        <end position="2023"/>
    </location>
</feature>
<feature type="region of interest" description="Disordered" evidence="2">
    <location>
        <begin position="90"/>
        <end position="110"/>
    </location>
</feature>
<feature type="compositionally biased region" description="Low complexity" evidence="2">
    <location>
        <begin position="95"/>
        <end position="106"/>
    </location>
</feature>
<feature type="region of interest" description="Disordered" evidence="2">
    <location>
        <begin position="1131"/>
        <end position="1198"/>
    </location>
</feature>
<feature type="region of interest" description="Disordered" evidence="2">
    <location>
        <begin position="1263"/>
        <end position="1290"/>
    </location>
</feature>
<feature type="region of interest" description="Disordered" evidence="2">
    <location>
        <begin position="1654"/>
        <end position="1687"/>
    </location>
</feature>
<feature type="compositionally biased region" description="Basic and acidic residues" evidence="2">
    <location>
        <begin position="1392"/>
        <end position="1401"/>
    </location>
</feature>
<keyword evidence="1" id="KW-0862">Zinc</keyword>
<dbReference type="VEuPathDB" id="TriTrypDB:Lsey_0030_0150"/>
<feature type="compositionally biased region" description="Polar residues" evidence="2">
    <location>
        <begin position="1149"/>
        <end position="1158"/>
    </location>
</feature>
<feature type="compositionally biased region" description="Low complexity" evidence="2">
    <location>
        <begin position="2103"/>
        <end position="2115"/>
    </location>
</feature>
<feature type="region of interest" description="Disordered" evidence="2">
    <location>
        <begin position="123"/>
        <end position="159"/>
    </location>
</feature>
<dbReference type="GO" id="GO:0051015">
    <property type="term" value="F:actin filament binding"/>
    <property type="evidence" value="ECO:0007669"/>
    <property type="project" value="TreeGrafter"/>
</dbReference>
<feature type="region of interest" description="Disordered" evidence="2">
    <location>
        <begin position="552"/>
        <end position="593"/>
    </location>
</feature>
<feature type="compositionally biased region" description="Polar residues" evidence="2">
    <location>
        <begin position="1355"/>
        <end position="1371"/>
    </location>
</feature>
<dbReference type="PANTHER" id="PTHR45615:SF40">
    <property type="entry name" value="MYOSIN HEAVY CHAIN, NON-MUSCLE"/>
    <property type="match status" value="1"/>
</dbReference>
<feature type="compositionally biased region" description="Polar residues" evidence="2">
    <location>
        <begin position="2156"/>
        <end position="2169"/>
    </location>
</feature>
<feature type="compositionally biased region" description="Polar residues" evidence="2">
    <location>
        <begin position="1656"/>
        <end position="1685"/>
    </location>
</feature>
<feature type="compositionally biased region" description="Polar residues" evidence="2">
    <location>
        <begin position="1916"/>
        <end position="1933"/>
    </location>
</feature>
<feature type="compositionally biased region" description="Low complexity" evidence="2">
    <location>
        <begin position="1808"/>
        <end position="1831"/>
    </location>
</feature>
<gene>
    <name evidence="4" type="ORF">ABL78_1726</name>
</gene>
<feature type="region of interest" description="Disordered" evidence="2">
    <location>
        <begin position="2151"/>
        <end position="2334"/>
    </location>
</feature>
<name>A0A0N1I705_LEPSE</name>
<feature type="compositionally biased region" description="Polar residues" evidence="2">
    <location>
        <begin position="1263"/>
        <end position="1278"/>
    </location>
</feature>
<feature type="compositionally biased region" description="Low complexity" evidence="2">
    <location>
        <begin position="2184"/>
        <end position="2194"/>
    </location>
</feature>
<dbReference type="InterPro" id="IPR000315">
    <property type="entry name" value="Znf_B-box"/>
</dbReference>
<feature type="compositionally biased region" description="Polar residues" evidence="2">
    <location>
        <begin position="138"/>
        <end position="159"/>
    </location>
</feature>
<comment type="caution">
    <text evidence="4">The sequence shown here is derived from an EMBL/GenBank/DDBJ whole genome shotgun (WGS) entry which is preliminary data.</text>
</comment>
<dbReference type="PANTHER" id="PTHR45615">
    <property type="entry name" value="MYOSIN HEAVY CHAIN, NON-MUSCLE"/>
    <property type="match status" value="1"/>
</dbReference>
<feature type="compositionally biased region" description="Polar residues" evidence="2">
    <location>
        <begin position="373"/>
        <end position="387"/>
    </location>
</feature>
<proteinExistence type="predicted"/>
<evidence type="ECO:0000313" key="5">
    <source>
        <dbReference type="Proteomes" id="UP000038009"/>
    </source>
</evidence>